<dbReference type="AlphaFoldDB" id="A0A9W9NV93"/>
<dbReference type="OrthoDB" id="428260at2759"/>
<dbReference type="SUPFAM" id="SSF56601">
    <property type="entry name" value="beta-lactamase/transpeptidase-like"/>
    <property type="match status" value="1"/>
</dbReference>
<dbReference type="GO" id="GO:0016787">
    <property type="term" value="F:hydrolase activity"/>
    <property type="evidence" value="ECO:0007669"/>
    <property type="project" value="UniProtKB-KW"/>
</dbReference>
<dbReference type="Gene3D" id="3.40.710.10">
    <property type="entry name" value="DD-peptidase/beta-lactamase superfamily"/>
    <property type="match status" value="1"/>
</dbReference>
<dbReference type="Pfam" id="PF00144">
    <property type="entry name" value="Beta-lactamase"/>
    <property type="match status" value="1"/>
</dbReference>
<protein>
    <recommendedName>
        <fullName evidence="3">Beta-lactamase-related domain-containing protein</fullName>
    </recommendedName>
</protein>
<dbReference type="RefSeq" id="XP_056499192.1">
    <property type="nucleotide sequence ID" value="XM_056645751.1"/>
</dbReference>
<dbReference type="InterPro" id="IPR001466">
    <property type="entry name" value="Beta-lactam-related"/>
</dbReference>
<dbReference type="PANTHER" id="PTHR43283">
    <property type="entry name" value="BETA-LACTAMASE-RELATED"/>
    <property type="match status" value="1"/>
</dbReference>
<comment type="similarity">
    <text evidence="1">Belongs to the class-A beta-lactamase family.</text>
</comment>
<accession>A0A9W9NV93</accession>
<comment type="caution">
    <text evidence="4">The sequence shown here is derived from an EMBL/GenBank/DDBJ whole genome shotgun (WGS) entry which is preliminary data.</text>
</comment>
<reference evidence="4" key="2">
    <citation type="journal article" date="2023" name="IMA Fungus">
        <title>Comparative genomic study of the Penicillium genus elucidates a diverse pangenome and 15 lateral gene transfer events.</title>
        <authorList>
            <person name="Petersen C."/>
            <person name="Sorensen T."/>
            <person name="Nielsen M.R."/>
            <person name="Sondergaard T.E."/>
            <person name="Sorensen J.L."/>
            <person name="Fitzpatrick D.A."/>
            <person name="Frisvad J.C."/>
            <person name="Nielsen K.L."/>
        </authorList>
    </citation>
    <scope>NUCLEOTIDE SEQUENCE</scope>
    <source>
        <strain evidence="4">IBT 23319</strain>
    </source>
</reference>
<evidence type="ECO:0000313" key="4">
    <source>
        <dbReference type="EMBL" id="KAJ5226827.1"/>
    </source>
</evidence>
<dbReference type="InterPro" id="IPR050789">
    <property type="entry name" value="Diverse_Enzym_Activities"/>
</dbReference>
<evidence type="ECO:0000256" key="1">
    <source>
        <dbReference type="ARBA" id="ARBA00009009"/>
    </source>
</evidence>
<dbReference type="Proteomes" id="UP001147733">
    <property type="component" value="Unassembled WGS sequence"/>
</dbReference>
<organism evidence="4 5">
    <name type="scientific">Penicillium citrinum</name>
    <dbReference type="NCBI Taxonomy" id="5077"/>
    <lineage>
        <taxon>Eukaryota</taxon>
        <taxon>Fungi</taxon>
        <taxon>Dikarya</taxon>
        <taxon>Ascomycota</taxon>
        <taxon>Pezizomycotina</taxon>
        <taxon>Eurotiomycetes</taxon>
        <taxon>Eurotiomycetidae</taxon>
        <taxon>Eurotiales</taxon>
        <taxon>Aspergillaceae</taxon>
        <taxon>Penicillium</taxon>
    </lineage>
</organism>
<keyword evidence="2" id="KW-0378">Hydrolase</keyword>
<dbReference type="EMBL" id="JAPQKT010000006">
    <property type="protein sequence ID" value="KAJ5226827.1"/>
    <property type="molecule type" value="Genomic_DNA"/>
</dbReference>
<name>A0A9W9NV93_PENCI</name>
<proteinExistence type="inferred from homology"/>
<feature type="domain" description="Beta-lactamase-related" evidence="3">
    <location>
        <begin position="22"/>
        <end position="204"/>
    </location>
</feature>
<reference evidence="4" key="1">
    <citation type="submission" date="2022-11" db="EMBL/GenBank/DDBJ databases">
        <authorList>
            <person name="Petersen C."/>
        </authorList>
    </citation>
    <scope>NUCLEOTIDE SEQUENCE</scope>
    <source>
        <strain evidence="4">IBT 23319</strain>
    </source>
</reference>
<evidence type="ECO:0000256" key="2">
    <source>
        <dbReference type="ARBA" id="ARBA00022801"/>
    </source>
</evidence>
<keyword evidence="5" id="KW-1185">Reference proteome</keyword>
<dbReference type="PANTHER" id="PTHR43283:SF17">
    <property type="entry name" value="(LOVD), PUTATIVE (AFU_ORTHOLOGUE AFUA_5G00920)-RELATED"/>
    <property type="match status" value="1"/>
</dbReference>
<evidence type="ECO:0000313" key="5">
    <source>
        <dbReference type="Proteomes" id="UP001147733"/>
    </source>
</evidence>
<dbReference type="GeneID" id="81384918"/>
<dbReference type="InterPro" id="IPR012338">
    <property type="entry name" value="Beta-lactam/transpept-like"/>
</dbReference>
<evidence type="ECO:0000259" key="3">
    <source>
        <dbReference type="Pfam" id="PF00144"/>
    </source>
</evidence>
<gene>
    <name evidence="4" type="ORF">N7469_006833</name>
</gene>
<sequence length="275" mass="30941">MIPNLATHEILTSWDTTGRYTTDKRKNAITLRFLLAHSSGAGYDKSNPGLAMVTKSQGREINVGATVNERFDYPLLFEPGTGWMYGTGMDWVGQLVECLTGQDMESYMQEYIWNPLEIQKITFWPSRHIDINAECMQMTVRDATSRHVVSLQKPFLAEGVSECFGGQGAYAAMKDFLKILRSILADDGKLLAKETTAMIFQPQLGGWRVCGITKESNTKYWLLQSRVQELENDLFLLRLAYNDSPTDYLKESLNQYGIIPDQPEENSGSNTPSPG</sequence>